<protein>
    <recommendedName>
        <fullName evidence="3">Bacteriophage T5 Orf172 DNA-binding domain-containing protein</fullName>
    </recommendedName>
</protein>
<dbReference type="SMART" id="SM00974">
    <property type="entry name" value="T5orf172"/>
    <property type="match status" value="1"/>
</dbReference>
<organism evidence="4">
    <name type="scientific">Siphoviridae sp. ctWdm1</name>
    <dbReference type="NCBI Taxonomy" id="2827883"/>
    <lineage>
        <taxon>Viruses</taxon>
        <taxon>Duplodnaviria</taxon>
        <taxon>Heunggongvirae</taxon>
        <taxon>Uroviricota</taxon>
        <taxon>Caudoviricetes</taxon>
    </lineage>
</organism>
<proteinExistence type="predicted"/>
<evidence type="ECO:0000313" key="4">
    <source>
        <dbReference type="EMBL" id="DAF43506.1"/>
    </source>
</evidence>
<feature type="coiled-coil region" evidence="1">
    <location>
        <begin position="286"/>
        <end position="371"/>
    </location>
</feature>
<sequence>MVEDKFKEKWYLNNITIGLVLFICSMVPFASILGIPLVVLKSYKYKNYIKNINEQSSKEIHRLKELISPDAKKIEELKKSFQEIKDEIRNLNNIKDIKTKELKKVEEKATKELENNISKLKEERSFLQKDISNLNFRKLEKEKAIEELNNEIIELRDEVLLQSFSLYKPQYDFINSTQYKYKLDDVREEQKNMIRKDKAVLGATNWTVNNDARKGKKMVNDTKKLLLRAFNSECEYVISKVRYNNFDTCLKRIKKASETISKLGMVMNISIHNRYYELKVQELRLALEYQQMKQREKEEQQELRARMREEARIQREIEAERKKAEKEKQHYLNALKEAQKQLAECTDEAQRNALAEKLDEMQIQVSKIDKNLADIDYREANQRVGYVYVISNIGSFGENIYKIGMTRRLNPQERVDELGNASVPFNFDVHAMIFSKDAPALENALHHAFDDRKVNMVNKRREFFNVSLDEIEKVVKENFDGSVEFEKTALAEQYRETLKIKQEINKLIERR</sequence>
<dbReference type="Pfam" id="PF13250">
    <property type="entry name" value="SNIPE"/>
    <property type="match status" value="1"/>
</dbReference>
<dbReference type="EMBL" id="BK032509">
    <property type="protein sequence ID" value="DAF43506.1"/>
    <property type="molecule type" value="Genomic_DNA"/>
</dbReference>
<evidence type="ECO:0000256" key="1">
    <source>
        <dbReference type="SAM" id="Coils"/>
    </source>
</evidence>
<dbReference type="Pfam" id="PF10544">
    <property type="entry name" value="T5orf172"/>
    <property type="match status" value="1"/>
</dbReference>
<dbReference type="InterPro" id="IPR018306">
    <property type="entry name" value="Phage_T5_Orf172_DNA-bd"/>
</dbReference>
<keyword evidence="1" id="KW-0175">Coiled coil</keyword>
<keyword evidence="2" id="KW-0812">Transmembrane</keyword>
<keyword evidence="2" id="KW-1133">Transmembrane helix</keyword>
<feature type="domain" description="Bacteriophage T5 Orf172 DNA-binding" evidence="3">
    <location>
        <begin position="395"/>
        <end position="478"/>
    </location>
</feature>
<keyword evidence="2" id="KW-0472">Membrane</keyword>
<dbReference type="InterPro" id="IPR025280">
    <property type="entry name" value="SNIPE"/>
</dbReference>
<evidence type="ECO:0000259" key="3">
    <source>
        <dbReference type="SMART" id="SM00974"/>
    </source>
</evidence>
<accession>A0A8S5RYP7</accession>
<reference evidence="4" key="1">
    <citation type="journal article" date="2021" name="Proc. Natl. Acad. Sci. U.S.A.">
        <title>A Catalog of Tens of Thousands of Viruses from Human Metagenomes Reveals Hidden Associations with Chronic Diseases.</title>
        <authorList>
            <person name="Tisza M.J."/>
            <person name="Buck C.B."/>
        </authorList>
    </citation>
    <scope>NUCLEOTIDE SEQUENCE</scope>
    <source>
        <strain evidence="4">CtWdm1</strain>
    </source>
</reference>
<feature type="transmembrane region" description="Helical" evidence="2">
    <location>
        <begin position="15"/>
        <end position="40"/>
    </location>
</feature>
<feature type="coiled-coil region" evidence="1">
    <location>
        <begin position="74"/>
        <end position="158"/>
    </location>
</feature>
<name>A0A8S5RYP7_9CAUD</name>
<evidence type="ECO:0000256" key="2">
    <source>
        <dbReference type="SAM" id="Phobius"/>
    </source>
</evidence>